<dbReference type="STRING" id="1618358.UX80_C0003G0029"/>
<organism evidence="2 3">
    <name type="scientific">Candidatus Amesbacteria bacterium GW2011_GWA2_47_11b</name>
    <dbReference type="NCBI Taxonomy" id="1618358"/>
    <lineage>
        <taxon>Bacteria</taxon>
        <taxon>Candidatus Amesiibacteriota</taxon>
    </lineage>
</organism>
<dbReference type="EMBL" id="LCNO01000003">
    <property type="protein sequence ID" value="KKU58374.1"/>
    <property type="molecule type" value="Genomic_DNA"/>
</dbReference>
<protein>
    <submittedName>
        <fullName evidence="2">Uncharacterized protein</fullName>
    </submittedName>
</protein>
<dbReference type="AlphaFoldDB" id="A0A0G1RM01"/>
<comment type="caution">
    <text evidence="2">The sequence shown here is derived from an EMBL/GenBank/DDBJ whole genome shotgun (WGS) entry which is preliminary data.</text>
</comment>
<dbReference type="Proteomes" id="UP000034307">
    <property type="component" value="Unassembled WGS sequence"/>
</dbReference>
<dbReference type="InterPro" id="IPR045584">
    <property type="entry name" value="Pilin-like"/>
</dbReference>
<gene>
    <name evidence="2" type="ORF">UX80_C0003G0029</name>
</gene>
<dbReference type="SUPFAM" id="SSF54523">
    <property type="entry name" value="Pili subunits"/>
    <property type="match status" value="1"/>
</dbReference>
<feature type="transmembrane region" description="Helical" evidence="1">
    <location>
        <begin position="12"/>
        <end position="32"/>
    </location>
</feature>
<keyword evidence="1" id="KW-0472">Membrane</keyword>
<evidence type="ECO:0000313" key="3">
    <source>
        <dbReference type="Proteomes" id="UP000034307"/>
    </source>
</evidence>
<accession>A0A0G1RM01</accession>
<proteinExistence type="predicted"/>
<evidence type="ECO:0000313" key="2">
    <source>
        <dbReference type="EMBL" id="KKU58374.1"/>
    </source>
</evidence>
<keyword evidence="1" id="KW-1133">Transmembrane helix</keyword>
<evidence type="ECO:0000256" key="1">
    <source>
        <dbReference type="SAM" id="Phobius"/>
    </source>
</evidence>
<keyword evidence="1" id="KW-0812">Transmembrane</keyword>
<reference evidence="2 3" key="1">
    <citation type="journal article" date="2015" name="Nature">
        <title>rRNA introns, odd ribosomes, and small enigmatic genomes across a large radiation of phyla.</title>
        <authorList>
            <person name="Brown C.T."/>
            <person name="Hug L.A."/>
            <person name="Thomas B.C."/>
            <person name="Sharon I."/>
            <person name="Castelle C.J."/>
            <person name="Singh A."/>
            <person name="Wilkins M.J."/>
            <person name="Williams K.H."/>
            <person name="Banfield J.F."/>
        </authorList>
    </citation>
    <scope>NUCLEOTIDE SEQUENCE [LARGE SCALE GENOMIC DNA]</scope>
</reference>
<sequence length="124" mass="13483">MKKAFTLIELLIYMGLVGLFLVVLTNMLATILETQEESAAASLVDIDGRYILSRIAYDANIMVLTPQAYSLVEGNLLAGGVRLNSYDSVISEWSVTRVDDTARVSFTVASGDRSRAFSTAVGLR</sequence>
<name>A0A0G1RM01_9BACT</name>